<dbReference type="PANTHER" id="PTHR11566:SF215">
    <property type="entry name" value="DYNAMIN GTPASE"/>
    <property type="match status" value="1"/>
</dbReference>
<dbReference type="InterPro" id="IPR001401">
    <property type="entry name" value="Dynamin_GTPase"/>
</dbReference>
<feature type="domain" description="Dynamin-type G" evidence="1">
    <location>
        <begin position="29"/>
        <end position="291"/>
    </location>
</feature>
<dbReference type="GO" id="GO:0016559">
    <property type="term" value="P:peroxisome fission"/>
    <property type="evidence" value="ECO:0007669"/>
    <property type="project" value="TreeGrafter"/>
</dbReference>
<dbReference type="GO" id="GO:0048312">
    <property type="term" value="P:intracellular distribution of mitochondria"/>
    <property type="evidence" value="ECO:0007669"/>
    <property type="project" value="TreeGrafter"/>
</dbReference>
<dbReference type="GO" id="GO:0006897">
    <property type="term" value="P:endocytosis"/>
    <property type="evidence" value="ECO:0007669"/>
    <property type="project" value="TreeGrafter"/>
</dbReference>
<accession>A0A9P4K1G6</accession>
<sequence>MPARYASIVIPLAPLLDKIDKLREINVKLLDCPQLVVVGDQSSGKSSVLESLTGFSFPQAPTVNKVSVSIMPHVGTEPSVEDRLRRFKRTLTGLINEALTMIFDDADQALGIKTKADGADSTYQAFNQHILKIEISVPNQEHFTVINLPGIFRNPYGSTTDGDVTLVRNMVKEYIENERTIILAVISSNADIVTQEILSMAETADPKGKRTMGVFTKPDLVMEKTTQELVKNLANRSPGDTESGVEECVAQEAKFFSKPDELLISISKKEFPNVRAEIEELLRGYENELETMGPSRIDQSSQRVYLGKIESVYRKITQCALNGHYDSKDVFMNTPSLKLITQVTKMNESFSDTVYGKGRKRHLSPQQLDDGGTAYGLVETDDKPNFDWLYGEYPELHAILVMYNYELLTHVSRSIMLVHNFIRQLLHYVFSEAEVLERLWETVLVEKLCEAYSHAMEHTRFLLRIERMRKKHQEGISAAIESKSTWYWTNNSKSGCTVEAIPVTNLKNLMVNKGNAYYYEASRKRFVDTICRQPTQVFCAELAMSLKDEELEIIAGEDEGIRAQRGMLETEIENLKKAMKVLRGESTEVVVGKSVELD</sequence>
<evidence type="ECO:0000259" key="1">
    <source>
        <dbReference type="PROSITE" id="PS51718"/>
    </source>
</evidence>
<dbReference type="InterPro" id="IPR045063">
    <property type="entry name" value="Dynamin_N"/>
</dbReference>
<dbReference type="Pfam" id="PF00350">
    <property type="entry name" value="Dynamin_N"/>
    <property type="match status" value="1"/>
</dbReference>
<reference evidence="3" key="1">
    <citation type="journal article" date="2020" name="Stud. Mycol.">
        <title>101 Dothideomycetes genomes: A test case for predicting lifestyles and emergence of pathogens.</title>
        <authorList>
            <person name="Haridas S."/>
            <person name="Albert R."/>
            <person name="Binder M."/>
            <person name="Bloem J."/>
            <person name="LaButti K."/>
            <person name="Salamov A."/>
            <person name="Andreopoulos B."/>
            <person name="Baker S."/>
            <person name="Barry K."/>
            <person name="Bills G."/>
            <person name="Bluhm B."/>
            <person name="Cannon C."/>
            <person name="Castanera R."/>
            <person name="Culley D."/>
            <person name="Daum C."/>
            <person name="Ezra D."/>
            <person name="Gonzalez J."/>
            <person name="Henrissat B."/>
            <person name="Kuo A."/>
            <person name="Liang C."/>
            <person name="Lipzen A."/>
            <person name="Lutzoni F."/>
            <person name="Magnuson J."/>
            <person name="Mondo S."/>
            <person name="Nolan M."/>
            <person name="Ohm R."/>
            <person name="Pangilinan J."/>
            <person name="Park H.-J."/>
            <person name="Ramirez L."/>
            <person name="Alfaro M."/>
            <person name="Sun H."/>
            <person name="Tritt A."/>
            <person name="Yoshinaga Y."/>
            <person name="Zwiers L.-H."/>
            <person name="Turgeon B."/>
            <person name="Goodwin S."/>
            <person name="Spatafora J."/>
            <person name="Crous P."/>
            <person name="Grigoriev I."/>
        </authorList>
    </citation>
    <scope>NUCLEOTIDE SEQUENCE [LARGE SCALE GENOMIC DNA]</scope>
    <source>
        <strain evidence="3">CBS 304.66</strain>
    </source>
</reference>
<evidence type="ECO:0000313" key="3">
    <source>
        <dbReference type="Proteomes" id="UP000800093"/>
    </source>
</evidence>
<dbReference type="InterPro" id="IPR027417">
    <property type="entry name" value="P-loop_NTPase"/>
</dbReference>
<organism evidence="2 3">
    <name type="scientific">Lojkania enalia</name>
    <dbReference type="NCBI Taxonomy" id="147567"/>
    <lineage>
        <taxon>Eukaryota</taxon>
        <taxon>Fungi</taxon>
        <taxon>Dikarya</taxon>
        <taxon>Ascomycota</taxon>
        <taxon>Pezizomycotina</taxon>
        <taxon>Dothideomycetes</taxon>
        <taxon>Pleosporomycetidae</taxon>
        <taxon>Pleosporales</taxon>
        <taxon>Pleosporales incertae sedis</taxon>
        <taxon>Lojkania</taxon>
    </lineage>
</organism>
<keyword evidence="3" id="KW-1185">Reference proteome</keyword>
<dbReference type="SMART" id="SM00053">
    <property type="entry name" value="DYNc"/>
    <property type="match status" value="1"/>
</dbReference>
<dbReference type="PROSITE" id="PS51718">
    <property type="entry name" value="G_DYNAMIN_2"/>
    <property type="match status" value="1"/>
</dbReference>
<proteinExistence type="predicted"/>
<dbReference type="EMBL" id="ML986671">
    <property type="protein sequence ID" value="KAF2260857.1"/>
    <property type="molecule type" value="Genomic_DNA"/>
</dbReference>
<dbReference type="GO" id="GO:0005874">
    <property type="term" value="C:microtubule"/>
    <property type="evidence" value="ECO:0007669"/>
    <property type="project" value="TreeGrafter"/>
</dbReference>
<dbReference type="GO" id="GO:0008017">
    <property type="term" value="F:microtubule binding"/>
    <property type="evidence" value="ECO:0007669"/>
    <property type="project" value="TreeGrafter"/>
</dbReference>
<dbReference type="OrthoDB" id="415706at2759"/>
<protein>
    <recommendedName>
        <fullName evidence="1">Dynamin-type G domain-containing protein</fullName>
    </recommendedName>
</protein>
<evidence type="ECO:0000313" key="2">
    <source>
        <dbReference type="EMBL" id="KAF2260857.1"/>
    </source>
</evidence>
<dbReference type="GO" id="GO:0005739">
    <property type="term" value="C:mitochondrion"/>
    <property type="evidence" value="ECO:0007669"/>
    <property type="project" value="TreeGrafter"/>
</dbReference>
<dbReference type="AlphaFoldDB" id="A0A9P4K1G6"/>
<comment type="caution">
    <text evidence="2">The sequence shown here is derived from an EMBL/GenBank/DDBJ whole genome shotgun (WGS) entry which is preliminary data.</text>
</comment>
<gene>
    <name evidence="2" type="ORF">CC78DRAFT_555398</name>
</gene>
<dbReference type="GO" id="GO:0000266">
    <property type="term" value="P:mitochondrial fission"/>
    <property type="evidence" value="ECO:0007669"/>
    <property type="project" value="TreeGrafter"/>
</dbReference>
<dbReference type="SUPFAM" id="SSF52540">
    <property type="entry name" value="P-loop containing nucleoside triphosphate hydrolases"/>
    <property type="match status" value="1"/>
</dbReference>
<dbReference type="Gene3D" id="3.40.50.300">
    <property type="entry name" value="P-loop containing nucleotide triphosphate hydrolases"/>
    <property type="match status" value="1"/>
</dbReference>
<dbReference type="InterPro" id="IPR030381">
    <property type="entry name" value="G_DYNAMIN_dom"/>
</dbReference>
<name>A0A9P4K1G6_9PLEO</name>
<dbReference type="PANTHER" id="PTHR11566">
    <property type="entry name" value="DYNAMIN"/>
    <property type="match status" value="1"/>
</dbReference>
<dbReference type="GO" id="GO:0016020">
    <property type="term" value="C:membrane"/>
    <property type="evidence" value="ECO:0007669"/>
    <property type="project" value="TreeGrafter"/>
</dbReference>
<dbReference type="GO" id="GO:0003924">
    <property type="term" value="F:GTPase activity"/>
    <property type="evidence" value="ECO:0007669"/>
    <property type="project" value="InterPro"/>
</dbReference>
<dbReference type="GO" id="GO:0005525">
    <property type="term" value="F:GTP binding"/>
    <property type="evidence" value="ECO:0007669"/>
    <property type="project" value="InterPro"/>
</dbReference>
<dbReference type="PRINTS" id="PR00195">
    <property type="entry name" value="DYNAMIN"/>
</dbReference>
<dbReference type="CDD" id="cd08771">
    <property type="entry name" value="DLP_1"/>
    <property type="match status" value="1"/>
</dbReference>
<dbReference type="InterPro" id="IPR022812">
    <property type="entry name" value="Dynamin"/>
</dbReference>
<dbReference type="Proteomes" id="UP000800093">
    <property type="component" value="Unassembled WGS sequence"/>
</dbReference>